<protein>
    <recommendedName>
        <fullName evidence="2">IclR-ED domain-containing protein</fullName>
    </recommendedName>
</protein>
<organism evidence="1">
    <name type="scientific">marine sediment metagenome</name>
    <dbReference type="NCBI Taxonomy" id="412755"/>
    <lineage>
        <taxon>unclassified sequences</taxon>
        <taxon>metagenomes</taxon>
        <taxon>ecological metagenomes</taxon>
    </lineage>
</organism>
<dbReference type="EMBL" id="BART01000700">
    <property type="protein sequence ID" value="GAG74380.1"/>
    <property type="molecule type" value="Genomic_DNA"/>
</dbReference>
<name>X0ZX01_9ZZZZ</name>
<sequence>YTGKVSASLSVSGPAFRINENNIPNIAKKVKEYCDCISEEMGYKFN</sequence>
<dbReference type="AlphaFoldDB" id="X0ZX01"/>
<dbReference type="InterPro" id="IPR029016">
    <property type="entry name" value="GAF-like_dom_sf"/>
</dbReference>
<accession>X0ZX01</accession>
<reference evidence="1" key="1">
    <citation type="journal article" date="2014" name="Front. Microbiol.">
        <title>High frequency of phylogenetically diverse reductive dehalogenase-homologous genes in deep subseafloor sedimentary metagenomes.</title>
        <authorList>
            <person name="Kawai M."/>
            <person name="Futagami T."/>
            <person name="Toyoda A."/>
            <person name="Takaki Y."/>
            <person name="Nishi S."/>
            <person name="Hori S."/>
            <person name="Arai W."/>
            <person name="Tsubouchi T."/>
            <person name="Morono Y."/>
            <person name="Uchiyama I."/>
            <person name="Ito T."/>
            <person name="Fujiyama A."/>
            <person name="Inagaki F."/>
            <person name="Takami H."/>
        </authorList>
    </citation>
    <scope>NUCLEOTIDE SEQUENCE</scope>
    <source>
        <strain evidence="1">Expedition CK06-06</strain>
    </source>
</reference>
<dbReference type="SUPFAM" id="SSF55781">
    <property type="entry name" value="GAF domain-like"/>
    <property type="match status" value="1"/>
</dbReference>
<evidence type="ECO:0008006" key="2">
    <source>
        <dbReference type="Google" id="ProtNLM"/>
    </source>
</evidence>
<evidence type="ECO:0000313" key="1">
    <source>
        <dbReference type="EMBL" id="GAG74380.1"/>
    </source>
</evidence>
<feature type="non-terminal residue" evidence="1">
    <location>
        <position position="1"/>
    </location>
</feature>
<proteinExistence type="predicted"/>
<gene>
    <name evidence="1" type="ORF">S01H4_03011</name>
</gene>
<comment type="caution">
    <text evidence="1">The sequence shown here is derived from an EMBL/GenBank/DDBJ whole genome shotgun (WGS) entry which is preliminary data.</text>
</comment>
<dbReference type="Gene3D" id="3.30.450.40">
    <property type="match status" value="1"/>
</dbReference>